<evidence type="ECO:0000256" key="3">
    <source>
        <dbReference type="ARBA" id="ARBA00020955"/>
    </source>
</evidence>
<dbReference type="Pfam" id="PF00862">
    <property type="entry name" value="GT-B_Sucrose_synth"/>
    <property type="match status" value="1"/>
</dbReference>
<dbReference type="EMBL" id="FPBL01000002">
    <property type="protein sequence ID" value="SFU43694.1"/>
    <property type="molecule type" value="Genomic_DNA"/>
</dbReference>
<evidence type="ECO:0000259" key="10">
    <source>
        <dbReference type="Pfam" id="PF24861"/>
    </source>
</evidence>
<dbReference type="Gene3D" id="1.20.120.1230">
    <property type="match status" value="1"/>
</dbReference>
<dbReference type="PANTHER" id="PTHR45839">
    <property type="match status" value="1"/>
</dbReference>
<dbReference type="NCBIfam" id="TIGR02470">
    <property type="entry name" value="sucr_synth"/>
    <property type="match status" value="1"/>
</dbReference>
<dbReference type="Pfam" id="PF00534">
    <property type="entry name" value="Glycos_transf_1"/>
    <property type="match status" value="1"/>
</dbReference>
<feature type="domain" description="Sucrose synthase N-terminal" evidence="10">
    <location>
        <begin position="4"/>
        <end position="108"/>
    </location>
</feature>
<proteinExistence type="inferred from homology"/>
<dbReference type="InterPro" id="IPR001296">
    <property type="entry name" value="Glyco_trans_1"/>
</dbReference>
<keyword evidence="5" id="KW-0808">Transferase</keyword>
<comment type="similarity">
    <text evidence="1">Belongs to the glycosyltransferase 1 family.</text>
</comment>
<evidence type="ECO:0000256" key="4">
    <source>
        <dbReference type="ARBA" id="ARBA00022676"/>
    </source>
</evidence>
<feature type="domain" description="Sucrose synthase first GT-B" evidence="9">
    <location>
        <begin position="253"/>
        <end position="542"/>
    </location>
</feature>
<comment type="catalytic activity">
    <reaction evidence="6">
        <text>an NDP-alpha-D-glucose + D-fructose = a ribonucleoside 5'-diphosphate + sucrose + H(+)</text>
        <dbReference type="Rhea" id="RHEA:16241"/>
        <dbReference type="ChEBI" id="CHEBI:15378"/>
        <dbReference type="ChEBI" id="CHEBI:17992"/>
        <dbReference type="ChEBI" id="CHEBI:37721"/>
        <dbReference type="ChEBI" id="CHEBI:57930"/>
        <dbReference type="ChEBI" id="CHEBI:76533"/>
        <dbReference type="EC" id="2.4.1.13"/>
    </reaction>
</comment>
<dbReference type="EC" id="2.4.1.13" evidence="2 7"/>
<dbReference type="AlphaFoldDB" id="A0A1I7G5I1"/>
<dbReference type="SUPFAM" id="SSF53756">
    <property type="entry name" value="UDP-Glycosyltransferase/glycogen phosphorylase"/>
    <property type="match status" value="1"/>
</dbReference>
<evidence type="ECO:0000256" key="6">
    <source>
        <dbReference type="ARBA" id="ARBA00049030"/>
    </source>
</evidence>
<dbReference type="RefSeq" id="WP_074927213.1">
    <property type="nucleotide sequence ID" value="NZ_FPBL01000002.1"/>
</dbReference>
<evidence type="ECO:0000259" key="9">
    <source>
        <dbReference type="Pfam" id="PF00862"/>
    </source>
</evidence>
<sequence length="794" mass="90500">MTTIDTLATCTQQNRDAVYTLLRRYFSTNRPLLLQSDLRDELLQLEKDCERSDMLHEFVFRLQEGVFCSPWAYFVLRPGVAKWEFVRIHQEHLIPEKITVSEFLGFKESTIKGETTESILEVDFGPFNRGFPKLKESRSIGQGVIFLNRQLSSEMFTRIETGNTGLLHFLGVHAIDGQQLMFSSNSRSINTMRSQLRQALEMLETIDGATPWAELTQKMSRLGFAPGWGHNAARVTETMNMLMDILEAPSPSALEAFLARIPMISRLLILSPHGYFGQDNVLGLPDTGGQVVYILDQVRALEQEMRDRLQLQGVQVEPKILIVTRLIPDAGDTTCNQRLEKVSGCTNAWILRVPFRKQSGEIIPHWISRFEIWPHLETFTLDVEREALAELGGRPDLIIGNYSDGNLVATLLSRKLGVTQCNIAHALEKTKYLHSDIYWQENEDKYHFSCQYTADLLAMNAADFIVTSTYQEIAGTREAEGQYESYRAFSMPGLYRVIDGIDLFDPKFNIVSPGADAEVYFPYTDQPRRLHSLIPEIESLLFGDTANLPARGGLQDSDKPLIFTMARLDRIKNITGLVESYGASQRLRSLANLIIVGGKTDPQHSSDHEEQEQIHRMHQLMDEYKLDSQVRWLGMRLDKNLAGELYRYIADKRGIFVQPALFEAFGLTIIEAMASGLPTFATRYGGPLEIIQHNRSGFHIDPNQGAATADLIADFLEKSQKNPSEWERLSQGALDRVASRYTWKLYAERMMTLSRIYSFWKFVSGLEREETDRYLNMFYHLQFRPLANRLAGDA</sequence>
<dbReference type="InterPro" id="IPR012820">
    <property type="entry name" value="Sucrose_synthase_pln/cyn"/>
</dbReference>
<dbReference type="Pfam" id="PF24861">
    <property type="entry name" value="SUS_N"/>
    <property type="match status" value="1"/>
</dbReference>
<dbReference type="Gene3D" id="3.10.450.330">
    <property type="match status" value="1"/>
</dbReference>
<dbReference type="PANTHER" id="PTHR45839:SF7">
    <property type="entry name" value="SUCROSE SYNTHASE 1"/>
    <property type="match status" value="1"/>
</dbReference>
<feature type="domain" description="Glycosyl transferase family 1" evidence="8">
    <location>
        <begin position="555"/>
        <end position="721"/>
    </location>
</feature>
<dbReference type="GO" id="GO:0016157">
    <property type="term" value="F:sucrose synthase activity"/>
    <property type="evidence" value="ECO:0007669"/>
    <property type="project" value="UniProtKB-UniRule"/>
</dbReference>
<evidence type="ECO:0000256" key="7">
    <source>
        <dbReference type="NCBIfam" id="TIGR02470"/>
    </source>
</evidence>
<name>A0A1I7G5I1_9PROT</name>
<accession>A0A1I7G5I1</accession>
<feature type="domain" description="Sucrose synthase EPBD" evidence="11">
    <location>
        <begin position="142"/>
        <end position="230"/>
    </location>
</feature>
<evidence type="ECO:0000259" key="11">
    <source>
        <dbReference type="Pfam" id="PF24862"/>
    </source>
</evidence>
<evidence type="ECO:0000256" key="1">
    <source>
        <dbReference type="ARBA" id="ARBA00006530"/>
    </source>
</evidence>
<dbReference type="InterPro" id="IPR056735">
    <property type="entry name" value="SUS_N"/>
</dbReference>
<protein>
    <recommendedName>
        <fullName evidence="3 7">Sucrose synthase</fullName>
        <ecNumber evidence="2 7">2.4.1.13</ecNumber>
    </recommendedName>
</protein>
<evidence type="ECO:0000256" key="2">
    <source>
        <dbReference type="ARBA" id="ARBA00012540"/>
    </source>
</evidence>
<evidence type="ECO:0000256" key="5">
    <source>
        <dbReference type="ARBA" id="ARBA00022679"/>
    </source>
</evidence>
<dbReference type="OrthoDB" id="433681at2"/>
<dbReference type="Proteomes" id="UP000183926">
    <property type="component" value="Unassembled WGS sequence"/>
</dbReference>
<dbReference type="Pfam" id="PF24862">
    <property type="entry name" value="SUS_EPBD"/>
    <property type="match status" value="1"/>
</dbReference>
<dbReference type="InterPro" id="IPR056736">
    <property type="entry name" value="SUS_EPBD"/>
</dbReference>
<organism evidence="12 13">
    <name type="scientific">Nitrosomonas eutropha</name>
    <dbReference type="NCBI Taxonomy" id="916"/>
    <lineage>
        <taxon>Bacteria</taxon>
        <taxon>Pseudomonadati</taxon>
        <taxon>Pseudomonadota</taxon>
        <taxon>Betaproteobacteria</taxon>
        <taxon>Nitrosomonadales</taxon>
        <taxon>Nitrosomonadaceae</taxon>
        <taxon>Nitrosomonas</taxon>
    </lineage>
</organism>
<evidence type="ECO:0000313" key="12">
    <source>
        <dbReference type="EMBL" id="SFU43694.1"/>
    </source>
</evidence>
<keyword evidence="4" id="KW-0328">Glycosyltransferase</keyword>
<reference evidence="12 13" key="1">
    <citation type="submission" date="2016-10" db="EMBL/GenBank/DDBJ databases">
        <authorList>
            <person name="de Groot N.N."/>
        </authorList>
    </citation>
    <scope>NUCLEOTIDE SEQUENCE [LARGE SCALE GENOMIC DNA]</scope>
    <source>
        <strain evidence="12 13">Nm24</strain>
    </source>
</reference>
<evidence type="ECO:0000259" key="8">
    <source>
        <dbReference type="Pfam" id="PF00534"/>
    </source>
</evidence>
<dbReference type="GO" id="GO:0005985">
    <property type="term" value="P:sucrose metabolic process"/>
    <property type="evidence" value="ECO:0007669"/>
    <property type="project" value="UniProtKB-UniRule"/>
</dbReference>
<dbReference type="Gene3D" id="3.40.50.2000">
    <property type="entry name" value="Glycogen Phosphorylase B"/>
    <property type="match status" value="2"/>
</dbReference>
<gene>
    <name evidence="12" type="ORF">SAMN05216339_102226</name>
</gene>
<evidence type="ECO:0000313" key="13">
    <source>
        <dbReference type="Proteomes" id="UP000183926"/>
    </source>
</evidence>
<dbReference type="InterPro" id="IPR000368">
    <property type="entry name" value="Sucrose_synth_GT-B1"/>
</dbReference>